<keyword evidence="15" id="KW-1185">Reference proteome</keyword>
<accession>A0A1W1YD90</accession>
<keyword evidence="8" id="KW-0520">NAD</keyword>
<dbReference type="GO" id="GO:0005737">
    <property type="term" value="C:cytoplasm"/>
    <property type="evidence" value="ECO:0007669"/>
    <property type="project" value="UniProtKB-SubCell"/>
</dbReference>
<comment type="subcellular location">
    <subcellularLocation>
        <location evidence="1">Cytoplasm</location>
    </subcellularLocation>
</comment>
<proteinExistence type="inferred from homology"/>
<evidence type="ECO:0000256" key="1">
    <source>
        <dbReference type="ARBA" id="ARBA00004496"/>
    </source>
</evidence>
<dbReference type="PANTHER" id="PTHR48075">
    <property type="entry name" value="3-HYDROXYACYL-COA DEHYDROGENASE FAMILY PROTEIN"/>
    <property type="match status" value="1"/>
</dbReference>
<feature type="site" description="Important for catalytic activity" evidence="11">
    <location>
        <position position="141"/>
    </location>
</feature>
<dbReference type="AlphaFoldDB" id="A0A1W1YD90"/>
<evidence type="ECO:0000256" key="3">
    <source>
        <dbReference type="ARBA" id="ARBA00009463"/>
    </source>
</evidence>
<dbReference type="STRING" id="1122930.SAMN02745168_0356"/>
<dbReference type="PROSITE" id="PS00067">
    <property type="entry name" value="3HCDH"/>
    <property type="match status" value="1"/>
</dbReference>
<evidence type="ECO:0000259" key="13">
    <source>
        <dbReference type="Pfam" id="PF02737"/>
    </source>
</evidence>
<evidence type="ECO:0000256" key="9">
    <source>
        <dbReference type="ARBA" id="ARBA00038962"/>
    </source>
</evidence>
<feature type="domain" description="3-hydroxyacyl-CoA dehydrogenase C-terminal" evidence="12">
    <location>
        <begin position="188"/>
        <end position="270"/>
    </location>
</feature>
<dbReference type="UniPathway" id="UPA00863"/>
<dbReference type="GO" id="GO:0050104">
    <property type="term" value="F:L-gulonate 3-dehydrogenase activity"/>
    <property type="evidence" value="ECO:0007669"/>
    <property type="project" value="UniProtKB-EC"/>
</dbReference>
<dbReference type="GO" id="GO:0070403">
    <property type="term" value="F:NAD+ binding"/>
    <property type="evidence" value="ECO:0007669"/>
    <property type="project" value="InterPro"/>
</dbReference>
<dbReference type="InterPro" id="IPR036291">
    <property type="entry name" value="NAD(P)-bd_dom_sf"/>
</dbReference>
<dbReference type="Gene3D" id="1.10.1040.10">
    <property type="entry name" value="N-(1-d-carboxylethyl)-l-norvaline Dehydrogenase, domain 2"/>
    <property type="match status" value="1"/>
</dbReference>
<dbReference type="SUPFAM" id="SSF51735">
    <property type="entry name" value="NAD(P)-binding Rossmann-fold domains"/>
    <property type="match status" value="1"/>
</dbReference>
<dbReference type="InterPro" id="IPR006176">
    <property type="entry name" value="3-OHacyl-CoA_DH_NAD-bd"/>
</dbReference>
<keyword evidence="6" id="KW-0597">Phosphoprotein</keyword>
<dbReference type="EMBL" id="FWXW01000001">
    <property type="protein sequence ID" value="SMC34190.1"/>
    <property type="molecule type" value="Genomic_DNA"/>
</dbReference>
<evidence type="ECO:0000259" key="12">
    <source>
        <dbReference type="Pfam" id="PF00725"/>
    </source>
</evidence>
<evidence type="ECO:0000256" key="7">
    <source>
        <dbReference type="ARBA" id="ARBA00023002"/>
    </source>
</evidence>
<comment type="pathway">
    <text evidence="2">Lipid metabolism; butanoate metabolism.</text>
</comment>
<gene>
    <name evidence="14" type="ORF">SAMN02745168_0356</name>
</gene>
<evidence type="ECO:0000313" key="15">
    <source>
        <dbReference type="Proteomes" id="UP000192790"/>
    </source>
</evidence>
<sequence length="318" mass="35376">MEIKKVACIGSGVIGSSWATGFALKGYPVMLYDIDEKFLKTAKERIAANLKYLAKNKVITEEQIKEIMGRVSYTTDMETAVRDVQFIQESVLENYDTKHKVIAEVEKYAPADAIYASSTSGLLITEIAKYAKHPERFIGGHPYNPPHLIPLVEITKGEKTTDAVVEAGKAFYKSVGKEPVVLNKEALGFISNRIQQAVFREVTELVTRGVCSLEDAGKAVTFGPALRWAIMGPAEIFQLGGGEKGIDGLFKMVEGSVNMWLDDMADWKRYPAGWWDYCRKEVDKSIAARPKEIGNTDASLAEYRDDMLIALLKLHNKL</sequence>
<dbReference type="SUPFAM" id="SSF48179">
    <property type="entry name" value="6-phosphogluconate dehydrogenase C-terminal domain-like"/>
    <property type="match status" value="1"/>
</dbReference>
<dbReference type="Gene3D" id="3.40.50.720">
    <property type="entry name" value="NAD(P)-binding Rossmann-like Domain"/>
    <property type="match status" value="1"/>
</dbReference>
<evidence type="ECO:0000313" key="14">
    <source>
        <dbReference type="EMBL" id="SMC34190.1"/>
    </source>
</evidence>
<dbReference type="Pfam" id="PF00725">
    <property type="entry name" value="3HCDH"/>
    <property type="match status" value="1"/>
</dbReference>
<dbReference type="InterPro" id="IPR013328">
    <property type="entry name" value="6PGD_dom2"/>
</dbReference>
<organism evidence="14 15">
    <name type="scientific">Papillibacter cinnamivorans DSM 12816</name>
    <dbReference type="NCBI Taxonomy" id="1122930"/>
    <lineage>
        <taxon>Bacteria</taxon>
        <taxon>Bacillati</taxon>
        <taxon>Bacillota</taxon>
        <taxon>Clostridia</taxon>
        <taxon>Eubacteriales</taxon>
        <taxon>Oscillospiraceae</taxon>
        <taxon>Papillibacter</taxon>
    </lineage>
</organism>
<evidence type="ECO:0000256" key="6">
    <source>
        <dbReference type="ARBA" id="ARBA00022553"/>
    </source>
</evidence>
<comment type="similarity">
    <text evidence="3">Belongs to the 3-hydroxyacyl-CoA dehydrogenase family.</text>
</comment>
<keyword evidence="5" id="KW-0963">Cytoplasm</keyword>
<dbReference type="GO" id="GO:0019605">
    <property type="term" value="P:butyrate metabolic process"/>
    <property type="evidence" value="ECO:0007669"/>
    <property type="project" value="UniProtKB-UniPathway"/>
</dbReference>
<dbReference type="OrthoDB" id="9771883at2"/>
<evidence type="ECO:0000256" key="2">
    <source>
        <dbReference type="ARBA" id="ARBA00005086"/>
    </source>
</evidence>
<name>A0A1W1YD90_9FIRM</name>
<dbReference type="Proteomes" id="UP000192790">
    <property type="component" value="Unassembled WGS sequence"/>
</dbReference>
<dbReference type="InterPro" id="IPR006108">
    <property type="entry name" value="3HC_DH_C"/>
</dbReference>
<dbReference type="Pfam" id="PF02737">
    <property type="entry name" value="3HCDH_N"/>
    <property type="match status" value="1"/>
</dbReference>
<evidence type="ECO:0000256" key="4">
    <source>
        <dbReference type="ARBA" id="ARBA00011738"/>
    </source>
</evidence>
<dbReference type="PIRSF" id="PIRSF000105">
    <property type="entry name" value="HCDH"/>
    <property type="match status" value="1"/>
</dbReference>
<dbReference type="InterPro" id="IPR006180">
    <property type="entry name" value="3-OHacyl-CoA_DH_CS"/>
</dbReference>
<protein>
    <recommendedName>
        <fullName evidence="10">L-gulonate 3-dehydrogenase</fullName>
        <ecNumber evidence="9">1.1.1.45</ecNumber>
    </recommendedName>
    <alternativeName>
        <fullName evidence="10">L-gulonate 3-dehydrogenase</fullName>
    </alternativeName>
</protein>
<evidence type="ECO:0000256" key="8">
    <source>
        <dbReference type="ARBA" id="ARBA00023027"/>
    </source>
</evidence>
<evidence type="ECO:0000256" key="11">
    <source>
        <dbReference type="PIRSR" id="PIRSR000105-1"/>
    </source>
</evidence>
<reference evidence="14 15" key="1">
    <citation type="submission" date="2017-04" db="EMBL/GenBank/DDBJ databases">
        <authorList>
            <person name="Afonso C.L."/>
            <person name="Miller P.J."/>
            <person name="Scott M.A."/>
            <person name="Spackman E."/>
            <person name="Goraichik I."/>
            <person name="Dimitrov K.M."/>
            <person name="Suarez D.L."/>
            <person name="Swayne D.E."/>
        </authorList>
    </citation>
    <scope>NUCLEOTIDE SEQUENCE [LARGE SCALE GENOMIC DNA]</scope>
    <source>
        <strain evidence="14 15">DSM 12816</strain>
    </source>
</reference>
<dbReference type="EC" id="1.1.1.45" evidence="9"/>
<feature type="domain" description="3-hydroxyacyl-CoA dehydrogenase NAD binding" evidence="13">
    <location>
        <begin position="5"/>
        <end position="184"/>
    </location>
</feature>
<dbReference type="InterPro" id="IPR022694">
    <property type="entry name" value="3-OHacyl-CoA_DH"/>
</dbReference>
<keyword evidence="7" id="KW-0560">Oxidoreductase</keyword>
<comment type="subunit">
    <text evidence="4">Homodimer.</text>
</comment>
<evidence type="ECO:0000256" key="5">
    <source>
        <dbReference type="ARBA" id="ARBA00022490"/>
    </source>
</evidence>
<dbReference type="PANTHER" id="PTHR48075:SF1">
    <property type="entry name" value="LAMBDA-CRYSTALLIN HOMOLOG"/>
    <property type="match status" value="1"/>
</dbReference>
<dbReference type="RefSeq" id="WP_084233008.1">
    <property type="nucleotide sequence ID" value="NZ_FWXW01000001.1"/>
</dbReference>
<evidence type="ECO:0000256" key="10">
    <source>
        <dbReference type="ARBA" id="ARBA00042709"/>
    </source>
</evidence>
<dbReference type="InterPro" id="IPR008927">
    <property type="entry name" value="6-PGluconate_DH-like_C_sf"/>
</dbReference>